<feature type="transmembrane region" description="Helical" evidence="1">
    <location>
        <begin position="128"/>
        <end position="148"/>
    </location>
</feature>
<reference evidence="2 3" key="1">
    <citation type="submission" date="2012-06" db="EMBL/GenBank/DDBJ databases">
        <title>The complete chromosome of genome of Turneriella parva DSM 21527.</title>
        <authorList>
            <consortium name="US DOE Joint Genome Institute (JGI-PGF)"/>
            <person name="Lucas S."/>
            <person name="Han J."/>
            <person name="Lapidus A."/>
            <person name="Bruce D."/>
            <person name="Goodwin L."/>
            <person name="Pitluck S."/>
            <person name="Peters L."/>
            <person name="Kyrpides N."/>
            <person name="Mavromatis K."/>
            <person name="Ivanova N."/>
            <person name="Mikhailova N."/>
            <person name="Chertkov O."/>
            <person name="Detter J.C."/>
            <person name="Tapia R."/>
            <person name="Han C."/>
            <person name="Land M."/>
            <person name="Hauser L."/>
            <person name="Markowitz V."/>
            <person name="Cheng J.-F."/>
            <person name="Hugenholtz P."/>
            <person name="Woyke T."/>
            <person name="Wu D."/>
            <person name="Gronow S."/>
            <person name="Wellnitz S."/>
            <person name="Brambilla E."/>
            <person name="Klenk H.-P."/>
            <person name="Eisen J.A."/>
        </authorList>
    </citation>
    <scope>NUCLEOTIDE SEQUENCE [LARGE SCALE GENOMIC DNA]</scope>
    <source>
        <strain evidence="3">ATCC BAA-1111 / DSM 21527 / NCTC 11395 / H</strain>
    </source>
</reference>
<evidence type="ECO:0000256" key="1">
    <source>
        <dbReference type="SAM" id="Phobius"/>
    </source>
</evidence>
<organism evidence="2 3">
    <name type="scientific">Turneriella parva (strain ATCC BAA-1111 / DSM 21527 / NCTC 11395 / H)</name>
    <name type="common">Leptospira parva</name>
    <dbReference type="NCBI Taxonomy" id="869212"/>
    <lineage>
        <taxon>Bacteria</taxon>
        <taxon>Pseudomonadati</taxon>
        <taxon>Spirochaetota</taxon>
        <taxon>Spirochaetia</taxon>
        <taxon>Leptospirales</taxon>
        <taxon>Leptospiraceae</taxon>
        <taxon>Turneriella</taxon>
    </lineage>
</organism>
<evidence type="ECO:0000313" key="2">
    <source>
        <dbReference type="EMBL" id="AFM12065.1"/>
    </source>
</evidence>
<feature type="transmembrane region" description="Helical" evidence="1">
    <location>
        <begin position="6"/>
        <end position="23"/>
    </location>
</feature>
<feature type="transmembrane region" description="Helical" evidence="1">
    <location>
        <begin position="89"/>
        <end position="107"/>
    </location>
</feature>
<feature type="transmembrane region" description="Helical" evidence="1">
    <location>
        <begin position="59"/>
        <end position="77"/>
    </location>
</feature>
<accession>I4B458</accession>
<proteinExistence type="predicted"/>
<keyword evidence="1" id="KW-1133">Transmembrane helix</keyword>
<sequence>MEFVASLLVIAFVGALVLLLNYYRRLLNDGRREYPRDELIYAHNFIVNEWQRIVSVDPATSYAGVAAGALLGYMLSYTGGVYGEHYESAFFHSAVLPGLWFIGQPYLKDKADEMQWPSFVRKFIENDTTFFFGLSVTIAAQSLVAYGFYHALSFLWVFFNALVAIGLVLYYFYKRDNQEKGGLPDAPRRENRI</sequence>
<keyword evidence="3" id="KW-1185">Reference proteome</keyword>
<dbReference type="Proteomes" id="UP000006048">
    <property type="component" value="Chromosome"/>
</dbReference>
<dbReference type="RefSeq" id="WP_014802579.1">
    <property type="nucleotide sequence ID" value="NC_018020.1"/>
</dbReference>
<name>I4B458_TURPD</name>
<dbReference type="HOGENOM" id="CLU_1408199_0_0_12"/>
<dbReference type="OrthoDB" id="325253at2"/>
<dbReference type="EMBL" id="CP002959">
    <property type="protein sequence ID" value="AFM12065.1"/>
    <property type="molecule type" value="Genomic_DNA"/>
</dbReference>
<protein>
    <submittedName>
        <fullName evidence="2">Uncharacterized protein</fullName>
    </submittedName>
</protein>
<dbReference type="STRING" id="869212.Turpa_1417"/>
<feature type="transmembrane region" description="Helical" evidence="1">
    <location>
        <begin position="154"/>
        <end position="173"/>
    </location>
</feature>
<dbReference type="KEGG" id="tpx:Turpa_1417"/>
<gene>
    <name evidence="2" type="ordered locus">Turpa_1417</name>
</gene>
<dbReference type="AlphaFoldDB" id="I4B458"/>
<keyword evidence="1" id="KW-0472">Membrane</keyword>
<evidence type="ECO:0000313" key="3">
    <source>
        <dbReference type="Proteomes" id="UP000006048"/>
    </source>
</evidence>
<keyword evidence="1" id="KW-0812">Transmembrane</keyword>